<feature type="signal peptide" evidence="1">
    <location>
        <begin position="1"/>
        <end position="28"/>
    </location>
</feature>
<dbReference type="EMBL" id="WEGI01000015">
    <property type="protein sequence ID" value="MQY30828.1"/>
    <property type="molecule type" value="Genomic_DNA"/>
</dbReference>
<proteinExistence type="predicted"/>
<dbReference type="OrthoDB" id="4559473at2"/>
<reference evidence="2 3" key="1">
    <citation type="submission" date="2019-10" db="EMBL/GenBank/DDBJ databases">
        <title>Nocardia macrotermitis sp. nov. and Nocardia aurantia sp. nov., isolated from the gut of fungus growing-termite Macrotermes natalensis.</title>
        <authorList>
            <person name="Benndorf R."/>
            <person name="Schwitalla J."/>
            <person name="Martin K."/>
            <person name="De Beer W."/>
            <person name="Kaster A.-K."/>
            <person name="Vollmers J."/>
            <person name="Poulsen M."/>
            <person name="Beemelmanns C."/>
        </authorList>
    </citation>
    <scope>NUCLEOTIDE SEQUENCE [LARGE SCALE GENOMIC DNA]</scope>
    <source>
        <strain evidence="2 3">RB56</strain>
    </source>
</reference>
<dbReference type="Proteomes" id="UP000431401">
    <property type="component" value="Unassembled WGS sequence"/>
</dbReference>
<dbReference type="AlphaFoldDB" id="A0A7K0DZ41"/>
<dbReference type="RefSeq" id="WP_153348084.1">
    <property type="nucleotide sequence ID" value="NZ_WEGI01000015.1"/>
</dbReference>
<comment type="caution">
    <text evidence="2">The sequence shown here is derived from an EMBL/GenBank/DDBJ whole genome shotgun (WGS) entry which is preliminary data.</text>
</comment>
<evidence type="ECO:0000313" key="2">
    <source>
        <dbReference type="EMBL" id="MQY30828.1"/>
    </source>
</evidence>
<sequence>MTNVFRRIGVTLAALTVIGGAGVGIAGAATPAAALPAHTVVQLGEHTWFDPFCEWRDGFDWHYYNYCDSNFWHGSHHHDWEFFDRHHRGWDYDWRR</sequence>
<name>A0A7K0DZ41_9NOCA</name>
<evidence type="ECO:0000313" key="3">
    <source>
        <dbReference type="Proteomes" id="UP000431401"/>
    </source>
</evidence>
<keyword evidence="1" id="KW-0732">Signal</keyword>
<feature type="chain" id="PRO_5029464870" evidence="1">
    <location>
        <begin position="29"/>
        <end position="96"/>
    </location>
</feature>
<keyword evidence="3" id="KW-1185">Reference proteome</keyword>
<evidence type="ECO:0000256" key="1">
    <source>
        <dbReference type="SAM" id="SignalP"/>
    </source>
</evidence>
<organism evidence="2 3">
    <name type="scientific">Nocardia aurantia</name>
    <dbReference type="NCBI Taxonomy" id="2585199"/>
    <lineage>
        <taxon>Bacteria</taxon>
        <taxon>Bacillati</taxon>
        <taxon>Actinomycetota</taxon>
        <taxon>Actinomycetes</taxon>
        <taxon>Mycobacteriales</taxon>
        <taxon>Nocardiaceae</taxon>
        <taxon>Nocardia</taxon>
    </lineage>
</organism>
<accession>A0A7K0DZ41</accession>
<protein>
    <submittedName>
        <fullName evidence="2">Uncharacterized protein</fullName>
    </submittedName>
</protein>
<gene>
    <name evidence="2" type="ORF">NRB56_64320</name>
</gene>